<evidence type="ECO:0000313" key="1">
    <source>
        <dbReference type="EMBL" id="KAH9312488.1"/>
    </source>
</evidence>
<gene>
    <name evidence="1" type="ORF">KI387_027523</name>
</gene>
<keyword evidence="2" id="KW-1185">Reference proteome</keyword>
<dbReference type="InterPro" id="IPR021109">
    <property type="entry name" value="Peptidase_aspartic_dom_sf"/>
</dbReference>
<accession>A0AA38FYF6</accession>
<name>A0AA38FYF6_TAXCH</name>
<proteinExistence type="predicted"/>
<dbReference type="EMBL" id="JAHRHJ020000006">
    <property type="protein sequence ID" value="KAH9312488.1"/>
    <property type="molecule type" value="Genomic_DNA"/>
</dbReference>
<dbReference type="Proteomes" id="UP000824469">
    <property type="component" value="Unassembled WGS sequence"/>
</dbReference>
<protein>
    <submittedName>
        <fullName evidence="1">Uncharacterized protein</fullName>
    </submittedName>
</protein>
<evidence type="ECO:0000313" key="2">
    <source>
        <dbReference type="Proteomes" id="UP000824469"/>
    </source>
</evidence>
<dbReference type="AlphaFoldDB" id="A0AA38FYF6"/>
<organism evidence="1 2">
    <name type="scientific">Taxus chinensis</name>
    <name type="common">Chinese yew</name>
    <name type="synonym">Taxus wallichiana var. chinensis</name>
    <dbReference type="NCBI Taxonomy" id="29808"/>
    <lineage>
        <taxon>Eukaryota</taxon>
        <taxon>Viridiplantae</taxon>
        <taxon>Streptophyta</taxon>
        <taxon>Embryophyta</taxon>
        <taxon>Tracheophyta</taxon>
        <taxon>Spermatophyta</taxon>
        <taxon>Pinopsida</taxon>
        <taxon>Pinidae</taxon>
        <taxon>Conifers II</taxon>
        <taxon>Cupressales</taxon>
        <taxon>Taxaceae</taxon>
        <taxon>Taxus</taxon>
    </lineage>
</organism>
<sequence>QRDLLQAAMANWSASNVSNRGQEKVLTNAVQPGGGQPSKNLKPPPFYVSLVVGNHLVHNCMIDSGASSSVMPKQIVDQLGLKTRYGAKATIRSEPIANFHIEPHVPSPINANCSAFDQEECSNDLEIGTKVEGIPDLTLDEWANKSHEFDPYKEIEESKLG</sequence>
<feature type="non-terminal residue" evidence="1">
    <location>
        <position position="161"/>
    </location>
</feature>
<feature type="non-terminal residue" evidence="1">
    <location>
        <position position="1"/>
    </location>
</feature>
<reference evidence="1 2" key="1">
    <citation type="journal article" date="2021" name="Nat. Plants">
        <title>The Taxus genome provides insights into paclitaxel biosynthesis.</title>
        <authorList>
            <person name="Xiong X."/>
            <person name="Gou J."/>
            <person name="Liao Q."/>
            <person name="Li Y."/>
            <person name="Zhou Q."/>
            <person name="Bi G."/>
            <person name="Li C."/>
            <person name="Du R."/>
            <person name="Wang X."/>
            <person name="Sun T."/>
            <person name="Guo L."/>
            <person name="Liang H."/>
            <person name="Lu P."/>
            <person name="Wu Y."/>
            <person name="Zhang Z."/>
            <person name="Ro D.K."/>
            <person name="Shang Y."/>
            <person name="Huang S."/>
            <person name="Yan J."/>
        </authorList>
    </citation>
    <scope>NUCLEOTIDE SEQUENCE [LARGE SCALE GENOMIC DNA]</scope>
    <source>
        <strain evidence="1">Ta-2019</strain>
    </source>
</reference>
<comment type="caution">
    <text evidence="1">The sequence shown here is derived from an EMBL/GenBank/DDBJ whole genome shotgun (WGS) entry which is preliminary data.</text>
</comment>
<dbReference type="Gene3D" id="2.40.70.10">
    <property type="entry name" value="Acid Proteases"/>
    <property type="match status" value="1"/>
</dbReference>